<organism evidence="5 6">
    <name type="scientific">Psilocybe cf. subviscida</name>
    <dbReference type="NCBI Taxonomy" id="2480587"/>
    <lineage>
        <taxon>Eukaryota</taxon>
        <taxon>Fungi</taxon>
        <taxon>Dikarya</taxon>
        <taxon>Basidiomycota</taxon>
        <taxon>Agaricomycotina</taxon>
        <taxon>Agaricomycetes</taxon>
        <taxon>Agaricomycetidae</taxon>
        <taxon>Agaricales</taxon>
        <taxon>Agaricineae</taxon>
        <taxon>Strophariaceae</taxon>
        <taxon>Psilocybe</taxon>
    </lineage>
</organism>
<dbReference type="GO" id="GO:0044550">
    <property type="term" value="P:secondary metabolite biosynthetic process"/>
    <property type="evidence" value="ECO:0007669"/>
    <property type="project" value="UniProtKB-ARBA"/>
</dbReference>
<evidence type="ECO:0000256" key="4">
    <source>
        <dbReference type="ARBA" id="ARBA00049364"/>
    </source>
</evidence>
<dbReference type="SUPFAM" id="SSF51905">
    <property type="entry name" value="FAD/NAD(P)-binding domain"/>
    <property type="match status" value="1"/>
</dbReference>
<evidence type="ECO:0000256" key="1">
    <source>
        <dbReference type="ARBA" id="ARBA00005706"/>
    </source>
</evidence>
<dbReference type="Pfam" id="PF04820">
    <property type="entry name" value="Trp_halogenase"/>
    <property type="match status" value="2"/>
</dbReference>
<proteinExistence type="inferred from homology"/>
<dbReference type="PRINTS" id="PR00420">
    <property type="entry name" value="RNGMNOXGNASE"/>
</dbReference>
<dbReference type="AlphaFoldDB" id="A0A8H5BBH9"/>
<dbReference type="GO" id="GO:0140907">
    <property type="term" value="F:flavin-dependent halogenase activity"/>
    <property type="evidence" value="ECO:0007669"/>
    <property type="project" value="UniProtKB-ARBA"/>
</dbReference>
<dbReference type="PANTHER" id="PTHR43747:SF5">
    <property type="entry name" value="FAD-BINDING DOMAIN-CONTAINING PROTEIN"/>
    <property type="match status" value="1"/>
</dbReference>
<dbReference type="OrthoDB" id="3340390at2759"/>
<evidence type="ECO:0000313" key="5">
    <source>
        <dbReference type="EMBL" id="KAF5319373.1"/>
    </source>
</evidence>
<dbReference type="InterPro" id="IPR050816">
    <property type="entry name" value="Flavin-dep_Halogenase_NPB"/>
</dbReference>
<keyword evidence="3" id="KW-0503">Monooxygenase</keyword>
<keyword evidence="2" id="KW-0560">Oxidoreductase</keyword>
<evidence type="ECO:0000256" key="3">
    <source>
        <dbReference type="ARBA" id="ARBA00023033"/>
    </source>
</evidence>
<protein>
    <recommendedName>
        <fullName evidence="7">Halogenase</fullName>
    </recommendedName>
</protein>
<dbReference type="GO" id="GO:0004497">
    <property type="term" value="F:monooxygenase activity"/>
    <property type="evidence" value="ECO:0007669"/>
    <property type="project" value="UniProtKB-KW"/>
</dbReference>
<gene>
    <name evidence="5" type="ORF">D9619_008613</name>
</gene>
<dbReference type="Gene3D" id="3.50.50.60">
    <property type="entry name" value="FAD/NAD(P)-binding domain"/>
    <property type="match status" value="1"/>
</dbReference>
<sequence>MIDLVPAHTTVLVIGGGPGGAYSASVLAREGIQVTVLEAAYFPRYHIGESMLPSINAFYGFIGAEEKLRSHGFCPKPGAAVKLLQDKKEAYTNFIERNEHDASYNVVRSELDELLLRHSQECGALVFEGARVSDIVFEDREDPSDLRPIAANFVRDGKAEHITFDYLIDASGNKGIMSTKYLRNRKMNQSLHNIACWAYWEGQETYMPGTYRHNAPWFEALTDESGWAWFIPLHNGTVSVGFVMDKSISIRKKSTLREAAPDSYSLKAHYHDQMQYAPGLRGLLKNARLKEYGADSEVKSASDYSYSASSYAGDHFRLVGDAAAFIDPFFSSGCHLAHLGGLSAALTICASIRKHCTEQQAIKYHDIKIATSYTRFLIVVLSAYKQIRTQVNNVLADVDEDNYDRAFDFFRPIIQGTADIGKKLTEDELQKTIEFCTNIFLPGDPEIRESVGGRIGFDLLSADQPVIGVNQMEKITGPDDEEALLVLKQVNARKPLVGLYGALDSIRGENIAGFIAQLELGSVGLRPAAVS</sequence>
<evidence type="ECO:0000256" key="2">
    <source>
        <dbReference type="ARBA" id="ARBA00023002"/>
    </source>
</evidence>
<dbReference type="InterPro" id="IPR006905">
    <property type="entry name" value="Flavin_halogenase"/>
</dbReference>
<comment type="caution">
    <text evidence="5">The sequence shown here is derived from an EMBL/GenBank/DDBJ whole genome shotgun (WGS) entry which is preliminary data.</text>
</comment>
<comment type="catalytic activity">
    <reaction evidence="4">
        <text>melleolide F + FADH2 + chloride + O2 = 6'-chloromelleolide F + FAD + 2 H2O + H(+)</text>
        <dbReference type="Rhea" id="RHEA:67160"/>
        <dbReference type="ChEBI" id="CHEBI:15377"/>
        <dbReference type="ChEBI" id="CHEBI:15378"/>
        <dbReference type="ChEBI" id="CHEBI:15379"/>
        <dbReference type="ChEBI" id="CHEBI:17996"/>
        <dbReference type="ChEBI" id="CHEBI:57692"/>
        <dbReference type="ChEBI" id="CHEBI:58307"/>
        <dbReference type="ChEBI" id="CHEBI:167712"/>
        <dbReference type="ChEBI" id="CHEBI:167713"/>
    </reaction>
    <physiologicalReaction direction="left-to-right" evidence="4">
        <dbReference type="Rhea" id="RHEA:67161"/>
    </physiologicalReaction>
</comment>
<comment type="similarity">
    <text evidence="1">Belongs to the flavin-dependent halogenase family.</text>
</comment>
<evidence type="ECO:0008006" key="7">
    <source>
        <dbReference type="Google" id="ProtNLM"/>
    </source>
</evidence>
<accession>A0A8H5BBH9</accession>
<dbReference type="PANTHER" id="PTHR43747">
    <property type="entry name" value="FAD-BINDING PROTEIN"/>
    <property type="match status" value="1"/>
</dbReference>
<dbReference type="Proteomes" id="UP000567179">
    <property type="component" value="Unassembled WGS sequence"/>
</dbReference>
<dbReference type="EMBL" id="JAACJJ010000029">
    <property type="protein sequence ID" value="KAF5319373.1"/>
    <property type="molecule type" value="Genomic_DNA"/>
</dbReference>
<reference evidence="5 6" key="1">
    <citation type="journal article" date="2020" name="ISME J.">
        <title>Uncovering the hidden diversity of litter-decomposition mechanisms in mushroom-forming fungi.</title>
        <authorList>
            <person name="Floudas D."/>
            <person name="Bentzer J."/>
            <person name="Ahren D."/>
            <person name="Johansson T."/>
            <person name="Persson P."/>
            <person name="Tunlid A."/>
        </authorList>
    </citation>
    <scope>NUCLEOTIDE SEQUENCE [LARGE SCALE GENOMIC DNA]</scope>
    <source>
        <strain evidence="5 6">CBS 101986</strain>
    </source>
</reference>
<evidence type="ECO:0000313" key="6">
    <source>
        <dbReference type="Proteomes" id="UP000567179"/>
    </source>
</evidence>
<name>A0A8H5BBH9_9AGAR</name>
<dbReference type="InterPro" id="IPR036188">
    <property type="entry name" value="FAD/NAD-bd_sf"/>
</dbReference>
<keyword evidence="6" id="KW-1185">Reference proteome</keyword>